<dbReference type="AlphaFoldDB" id="C0QG76"/>
<name>C0QG76_DESAH</name>
<dbReference type="Gene3D" id="3.20.20.480">
    <property type="entry name" value="Trimethylamine methyltransferase-like"/>
    <property type="match status" value="1"/>
</dbReference>
<gene>
    <name evidence="5" type="primary">mttB711</name>
    <name evidence="5" type="ordered locus">HRM2_45990</name>
</gene>
<dbReference type="STRING" id="177437.HRM2_45990"/>
<evidence type="ECO:0000256" key="2">
    <source>
        <dbReference type="ARBA" id="ARBA00022603"/>
    </source>
</evidence>
<dbReference type="eggNOG" id="COG5598">
    <property type="taxonomic scope" value="Bacteria"/>
</dbReference>
<keyword evidence="2 5" id="KW-0489">Methyltransferase</keyword>
<reference evidence="5 6" key="1">
    <citation type="journal article" date="2009" name="Environ. Microbiol.">
        <title>Genome sequence of Desulfobacterium autotrophicum HRM2, a marine sulfate reducer oxidizing organic carbon completely to carbon dioxide.</title>
        <authorList>
            <person name="Strittmatter A.W."/>
            <person name="Liesegang H."/>
            <person name="Rabus R."/>
            <person name="Decker I."/>
            <person name="Amann J."/>
            <person name="Andres S."/>
            <person name="Henne A."/>
            <person name="Fricke W.F."/>
            <person name="Martinez-Arias R."/>
            <person name="Bartels D."/>
            <person name="Goesmann A."/>
            <person name="Krause L."/>
            <person name="Puehler A."/>
            <person name="Klenk H.P."/>
            <person name="Richter M."/>
            <person name="Schuler M."/>
            <person name="Gloeckner F.O."/>
            <person name="Meyerdierks A."/>
            <person name="Gottschalk G."/>
            <person name="Amann R."/>
        </authorList>
    </citation>
    <scope>NUCLEOTIDE SEQUENCE [LARGE SCALE GENOMIC DNA]</scope>
    <source>
        <strain evidence="6">ATCC 43914 / DSM 3382 / HRM2</strain>
    </source>
</reference>
<keyword evidence="6" id="KW-1185">Reference proteome</keyword>
<dbReference type="InterPro" id="IPR038601">
    <property type="entry name" value="MttB-like_sf"/>
</dbReference>
<dbReference type="PIRSF" id="PIRSF037567">
    <property type="entry name" value="MTTB_MeTrfase"/>
    <property type="match status" value="1"/>
</dbReference>
<comment type="similarity">
    <text evidence="1 4">Belongs to the trimethylamine methyltransferase family.</text>
</comment>
<sequence length="473" mass="50657">MGNRLQPLTKEQINIIHNAAMRILGETGVAFKLPEAIEIFKEHGFKIDGSTVFFEESQVLKALGTVPSEFTIMARNPDKSVRLGGDHYAFGPAWAAPFVIDADGTRRNASLADQENMCRLVQTSDHVDFAAGSMAVPAEFTPREAATRMLHAAITMTDMPLISNPCARENGIEIVEMAEIVWGKKVTELAHPVSIVSVNPLSPLSYSDDTLEGLIEFARNGQALLISSMVLAGISGPISIAGTAALEIAESLAGITLAQLINPGVPCVCGGTSCASDMRTGGVSLGGPESLQLTAIAVQMAEHYGLPCRYGGNLTDAYSVNAQAGIESALLMAAPIISGAHFIHQSCGILGAYAAVSLEKFVIDEEVCGMIKRAVAPLEITDTSINTDLIKRVGPCGSYLIQPETAAKCRTAFFPANLTCRGTYDDWAAKNRGDMVARAAEYVKKRIESYNKPEIDPDVERDLNAYVEKKYNN</sequence>
<evidence type="ECO:0000313" key="5">
    <source>
        <dbReference type="EMBL" id="ACN17655.1"/>
    </source>
</evidence>
<dbReference type="GO" id="GO:0008168">
    <property type="term" value="F:methyltransferase activity"/>
    <property type="evidence" value="ECO:0007669"/>
    <property type="project" value="UniProtKB-KW"/>
</dbReference>
<dbReference type="OrthoDB" id="9815793at2"/>
<keyword evidence="3 4" id="KW-0808">Transferase</keyword>
<dbReference type="KEGG" id="dat:HRM2_45990"/>
<organism evidence="5 6">
    <name type="scientific">Desulforapulum autotrophicum (strain ATCC 43914 / DSM 3382 / VKM B-1955 / HRM2)</name>
    <name type="common">Desulfobacterium autotrophicum</name>
    <dbReference type="NCBI Taxonomy" id="177437"/>
    <lineage>
        <taxon>Bacteria</taxon>
        <taxon>Pseudomonadati</taxon>
        <taxon>Thermodesulfobacteriota</taxon>
        <taxon>Desulfobacteria</taxon>
        <taxon>Desulfobacterales</taxon>
        <taxon>Desulfobacteraceae</taxon>
        <taxon>Desulforapulum</taxon>
    </lineage>
</organism>
<evidence type="ECO:0000256" key="3">
    <source>
        <dbReference type="ARBA" id="ARBA00022679"/>
    </source>
</evidence>
<evidence type="ECO:0000313" key="6">
    <source>
        <dbReference type="Proteomes" id="UP000000442"/>
    </source>
</evidence>
<dbReference type="HOGENOM" id="CLU_033581_0_0_7"/>
<evidence type="ECO:0000256" key="1">
    <source>
        <dbReference type="ARBA" id="ARBA00007137"/>
    </source>
</evidence>
<dbReference type="InterPro" id="IPR010426">
    <property type="entry name" value="MTTB_MeTrfase"/>
</dbReference>
<dbReference type="GO" id="GO:0032259">
    <property type="term" value="P:methylation"/>
    <property type="evidence" value="ECO:0007669"/>
    <property type="project" value="UniProtKB-KW"/>
</dbReference>
<proteinExistence type="inferred from homology"/>
<dbReference type="RefSeq" id="WP_015906369.1">
    <property type="nucleotide sequence ID" value="NC_012108.1"/>
</dbReference>
<dbReference type="Pfam" id="PF06253">
    <property type="entry name" value="MTTB"/>
    <property type="match status" value="1"/>
</dbReference>
<dbReference type="GO" id="GO:0015948">
    <property type="term" value="P:methanogenesis"/>
    <property type="evidence" value="ECO:0007669"/>
    <property type="project" value="UniProtKB-UniRule"/>
</dbReference>
<evidence type="ECO:0000256" key="4">
    <source>
        <dbReference type="PIRNR" id="PIRNR037567"/>
    </source>
</evidence>
<protein>
    <recommendedName>
        <fullName evidence="4">Methyltransferase</fullName>
        <ecNumber evidence="4">2.1.1.-</ecNumber>
    </recommendedName>
</protein>
<accession>C0QG76</accession>
<dbReference type="EMBL" id="CP001087">
    <property type="protein sequence ID" value="ACN17655.1"/>
    <property type="molecule type" value="Genomic_DNA"/>
</dbReference>
<dbReference type="EC" id="2.1.1.-" evidence="4"/>
<dbReference type="Proteomes" id="UP000000442">
    <property type="component" value="Chromosome"/>
</dbReference>